<keyword evidence="3" id="KW-1185">Reference proteome</keyword>
<accession>A0A3P7MPU6</accession>
<dbReference type="AlphaFoldDB" id="A0A3P7MPU6"/>
<proteinExistence type="predicted"/>
<organism evidence="2 3">
    <name type="scientific">Cylicostephanus goldi</name>
    <name type="common">Nematode worm</name>
    <dbReference type="NCBI Taxonomy" id="71465"/>
    <lineage>
        <taxon>Eukaryota</taxon>
        <taxon>Metazoa</taxon>
        <taxon>Ecdysozoa</taxon>
        <taxon>Nematoda</taxon>
        <taxon>Chromadorea</taxon>
        <taxon>Rhabditida</taxon>
        <taxon>Rhabditina</taxon>
        <taxon>Rhabditomorpha</taxon>
        <taxon>Strongyloidea</taxon>
        <taxon>Strongylidae</taxon>
        <taxon>Cylicostephanus</taxon>
    </lineage>
</organism>
<reference evidence="2 3" key="1">
    <citation type="submission" date="2018-11" db="EMBL/GenBank/DDBJ databases">
        <authorList>
            <consortium name="Pathogen Informatics"/>
        </authorList>
    </citation>
    <scope>NUCLEOTIDE SEQUENCE [LARGE SCALE GENOMIC DNA]</scope>
</reference>
<protein>
    <submittedName>
        <fullName evidence="2">Uncharacterized protein</fullName>
    </submittedName>
</protein>
<evidence type="ECO:0000313" key="3">
    <source>
        <dbReference type="Proteomes" id="UP000271889"/>
    </source>
</evidence>
<name>A0A3P7MPU6_CYLGO</name>
<evidence type="ECO:0000313" key="2">
    <source>
        <dbReference type="EMBL" id="VDN25147.1"/>
    </source>
</evidence>
<evidence type="ECO:0000256" key="1">
    <source>
        <dbReference type="SAM" id="MobiDB-lite"/>
    </source>
</evidence>
<dbReference type="EMBL" id="UYRV01109396">
    <property type="protein sequence ID" value="VDN25147.1"/>
    <property type="molecule type" value="Genomic_DNA"/>
</dbReference>
<gene>
    <name evidence="2" type="ORF">CGOC_LOCUS10015</name>
</gene>
<dbReference type="Proteomes" id="UP000271889">
    <property type="component" value="Unassembled WGS sequence"/>
</dbReference>
<feature type="region of interest" description="Disordered" evidence="1">
    <location>
        <begin position="1"/>
        <end position="21"/>
    </location>
</feature>
<sequence length="172" mass="19875">MTGPVTRCGHKPRVGERNKPTLATGSIAHDTLKALVLNPVFQRDLTMTSHLGGTRQCEAKNSLDRLYCPKDLFLLAVNLNPQWNCKANFRPESTYDFYVKLSTLHKNALTLAEMRGERTVKREFDVTRKFNDRASHMVEKTPIEHVWRREIYVHYITNNYPQPAIEEAMDET</sequence>
<dbReference type="OrthoDB" id="5788485at2759"/>